<sequence length="57" mass="6337">MVPTICDCNDVKQLDLLQSVIDYIQDLELILADENAYSPFTHGIHSLTPVSSYPNSV</sequence>
<dbReference type="InterPro" id="IPR036638">
    <property type="entry name" value="HLH_DNA-bd_sf"/>
</dbReference>
<dbReference type="Proteomes" id="UP000321570">
    <property type="component" value="Unassembled WGS sequence"/>
</dbReference>
<proteinExistence type="predicted"/>
<name>A0A564YUF7_HYMDI</name>
<organism evidence="1 2">
    <name type="scientific">Hymenolepis diminuta</name>
    <name type="common">Rat tapeworm</name>
    <dbReference type="NCBI Taxonomy" id="6216"/>
    <lineage>
        <taxon>Eukaryota</taxon>
        <taxon>Metazoa</taxon>
        <taxon>Spiralia</taxon>
        <taxon>Lophotrochozoa</taxon>
        <taxon>Platyhelminthes</taxon>
        <taxon>Cestoda</taxon>
        <taxon>Eucestoda</taxon>
        <taxon>Cyclophyllidea</taxon>
        <taxon>Hymenolepididae</taxon>
        <taxon>Hymenolepis</taxon>
    </lineage>
</organism>
<dbReference type="AlphaFoldDB" id="A0A564YUF7"/>
<dbReference type="Gene3D" id="4.10.280.10">
    <property type="entry name" value="Helix-loop-helix DNA-binding domain"/>
    <property type="match status" value="1"/>
</dbReference>
<reference evidence="1 2" key="1">
    <citation type="submission" date="2019-07" db="EMBL/GenBank/DDBJ databases">
        <authorList>
            <person name="Jastrzebski P J."/>
            <person name="Paukszto L."/>
            <person name="Jastrzebski P J."/>
        </authorList>
    </citation>
    <scope>NUCLEOTIDE SEQUENCE [LARGE SCALE GENOMIC DNA]</scope>
    <source>
        <strain evidence="1 2">WMS-il1</strain>
    </source>
</reference>
<gene>
    <name evidence="1" type="ORF">WMSIL1_LOCUS9316</name>
</gene>
<evidence type="ECO:0000313" key="2">
    <source>
        <dbReference type="Proteomes" id="UP000321570"/>
    </source>
</evidence>
<evidence type="ECO:0000313" key="1">
    <source>
        <dbReference type="EMBL" id="VUZ50323.1"/>
    </source>
</evidence>
<dbReference type="GO" id="GO:0046983">
    <property type="term" value="F:protein dimerization activity"/>
    <property type="evidence" value="ECO:0007669"/>
    <property type="project" value="InterPro"/>
</dbReference>
<keyword evidence="2" id="KW-1185">Reference proteome</keyword>
<protein>
    <submittedName>
        <fullName evidence="1">Uncharacterized protein</fullName>
    </submittedName>
</protein>
<accession>A0A564YUF7</accession>
<dbReference type="EMBL" id="CABIJS010000356">
    <property type="protein sequence ID" value="VUZ50323.1"/>
    <property type="molecule type" value="Genomic_DNA"/>
</dbReference>